<keyword evidence="3" id="KW-1185">Reference proteome</keyword>
<gene>
    <name evidence="2" type="ORF">JAO75_17225</name>
</gene>
<proteinExistence type="predicted"/>
<evidence type="ECO:0000313" key="2">
    <source>
        <dbReference type="EMBL" id="MBJ6127146.1"/>
    </source>
</evidence>
<dbReference type="RefSeq" id="WP_199050372.1">
    <property type="nucleotide sequence ID" value="NZ_JAELXT010000020.1"/>
</dbReference>
<evidence type="ECO:0000313" key="3">
    <source>
        <dbReference type="Proteomes" id="UP000620670"/>
    </source>
</evidence>
<dbReference type="EMBL" id="JAELXT010000020">
    <property type="protein sequence ID" value="MBJ6127146.1"/>
    <property type="molecule type" value="Genomic_DNA"/>
</dbReference>
<dbReference type="Gene3D" id="3.90.1200.10">
    <property type="match status" value="1"/>
</dbReference>
<protein>
    <submittedName>
        <fullName evidence="2">Aminoglycoside phosphotransferase family protein</fullName>
    </submittedName>
</protein>
<accession>A0ABS0Y4A9</accession>
<comment type="caution">
    <text evidence="2">The sequence shown here is derived from an EMBL/GenBank/DDBJ whole genome shotgun (WGS) entry which is preliminary data.</text>
</comment>
<name>A0ABS0Y4A9_9HYPH</name>
<dbReference type="SUPFAM" id="SSF56112">
    <property type="entry name" value="Protein kinase-like (PK-like)"/>
    <property type="match status" value="1"/>
</dbReference>
<evidence type="ECO:0000259" key="1">
    <source>
        <dbReference type="Pfam" id="PF01636"/>
    </source>
</evidence>
<dbReference type="Proteomes" id="UP000620670">
    <property type="component" value="Unassembled WGS sequence"/>
</dbReference>
<dbReference type="InterPro" id="IPR002575">
    <property type="entry name" value="Aminoglycoside_PTrfase"/>
</dbReference>
<sequence>MLSTQPIIIRMMTGSELQKPLEEFLQRFSNETLQDLTIESKLLHGGAEAAAVQLVDLRYRDNRGCRRSLRVVVKHLQGRPAREAAIYESLVAAHAPGLAPALLHVDRTGADQAILVIEAIRRTAAWPWRDVRRAEDLVTRLAQFHVKAEDAHIADPGWDYEAELGAMAESTREALDECRRDPELSDLAGSLRSVDDIVLALPELRRQLLNERPFGCRPIHGDVHPGNALTARRGRGEEPVLIDWGRARLGSPLEDLSSWLQSLGYWEPQGRRYHDTLATTYLAAFGEGLQFNASVRAAYWMAGASNALSGALLHHLRHARDPHQTSAARANAYYAAKDALRVIRRAHALWR</sequence>
<feature type="domain" description="Aminoglycoside phosphotransferase" evidence="1">
    <location>
        <begin position="42"/>
        <end position="282"/>
    </location>
</feature>
<dbReference type="InterPro" id="IPR011009">
    <property type="entry name" value="Kinase-like_dom_sf"/>
</dbReference>
<reference evidence="3" key="1">
    <citation type="submission" date="2020-12" db="EMBL/GenBank/DDBJ databases">
        <title>Hymenobacter sp.</title>
        <authorList>
            <person name="Kim M.K."/>
        </authorList>
    </citation>
    <scope>NUCLEOTIDE SEQUENCE [LARGE SCALE GENOMIC DNA]</scope>
    <source>
        <strain evidence="3">BT325</strain>
    </source>
</reference>
<dbReference type="Pfam" id="PF01636">
    <property type="entry name" value="APH"/>
    <property type="match status" value="1"/>
</dbReference>
<organism evidence="2 3">
    <name type="scientific">Microvirga splendida</name>
    <dbReference type="NCBI Taxonomy" id="2795727"/>
    <lineage>
        <taxon>Bacteria</taxon>
        <taxon>Pseudomonadati</taxon>
        <taxon>Pseudomonadota</taxon>
        <taxon>Alphaproteobacteria</taxon>
        <taxon>Hyphomicrobiales</taxon>
        <taxon>Methylobacteriaceae</taxon>
        <taxon>Microvirga</taxon>
    </lineage>
</organism>